<dbReference type="AlphaFoldDB" id="A0A7J7LCE2"/>
<evidence type="ECO:0000313" key="2">
    <source>
        <dbReference type="Proteomes" id="UP000541444"/>
    </source>
</evidence>
<comment type="caution">
    <text evidence="1">The sequence shown here is derived from an EMBL/GenBank/DDBJ whole genome shotgun (WGS) entry which is preliminary data.</text>
</comment>
<gene>
    <name evidence="1" type="ORF">GIB67_000333</name>
</gene>
<organism evidence="1 2">
    <name type="scientific">Kingdonia uniflora</name>
    <dbReference type="NCBI Taxonomy" id="39325"/>
    <lineage>
        <taxon>Eukaryota</taxon>
        <taxon>Viridiplantae</taxon>
        <taxon>Streptophyta</taxon>
        <taxon>Embryophyta</taxon>
        <taxon>Tracheophyta</taxon>
        <taxon>Spermatophyta</taxon>
        <taxon>Magnoliopsida</taxon>
        <taxon>Ranunculales</taxon>
        <taxon>Circaeasteraceae</taxon>
        <taxon>Kingdonia</taxon>
    </lineage>
</organism>
<evidence type="ECO:0000313" key="1">
    <source>
        <dbReference type="EMBL" id="KAF6140285.1"/>
    </source>
</evidence>
<reference evidence="1 2" key="1">
    <citation type="journal article" date="2020" name="IScience">
        <title>Genome Sequencing of the Endangered Kingdonia uniflora (Circaeasteraceae, Ranunculales) Reveals Potential Mechanisms of Evolutionary Specialization.</title>
        <authorList>
            <person name="Sun Y."/>
            <person name="Deng T."/>
            <person name="Zhang A."/>
            <person name="Moore M.J."/>
            <person name="Landis J.B."/>
            <person name="Lin N."/>
            <person name="Zhang H."/>
            <person name="Zhang X."/>
            <person name="Huang J."/>
            <person name="Zhang X."/>
            <person name="Sun H."/>
            <person name="Wang H."/>
        </authorList>
    </citation>
    <scope>NUCLEOTIDE SEQUENCE [LARGE SCALE GENOMIC DNA]</scope>
    <source>
        <strain evidence="1">TB1705</strain>
        <tissue evidence="1">Leaf</tissue>
    </source>
</reference>
<proteinExistence type="predicted"/>
<name>A0A7J7LCE2_9MAGN</name>
<dbReference type="Proteomes" id="UP000541444">
    <property type="component" value="Unassembled WGS sequence"/>
</dbReference>
<keyword evidence="2" id="KW-1185">Reference proteome</keyword>
<dbReference type="EMBL" id="JACGCM010002394">
    <property type="protein sequence ID" value="KAF6140285.1"/>
    <property type="molecule type" value="Genomic_DNA"/>
</dbReference>
<protein>
    <submittedName>
        <fullName evidence="1">Uncharacterized protein</fullName>
    </submittedName>
</protein>
<accession>A0A7J7LCE2</accession>
<sequence>MTLRLIGLNPRKVSWSFERNLTRSNENMALGQNSSGHVNSLEQLSMSLERL</sequence>